<dbReference type="STRING" id="702114.A1355_04410"/>
<dbReference type="InterPro" id="IPR013325">
    <property type="entry name" value="RNA_pol_sigma_r2"/>
</dbReference>
<gene>
    <name evidence="7" type="ORF">A1355_04410</name>
</gene>
<feature type="domain" description="RNA polymerase sigma factor 70 region 4 type 2" evidence="6">
    <location>
        <begin position="110"/>
        <end position="158"/>
    </location>
</feature>
<dbReference type="RefSeq" id="WP_064028031.1">
    <property type="nucleotide sequence ID" value="NZ_LUUK01000157.1"/>
</dbReference>
<evidence type="ECO:0000259" key="6">
    <source>
        <dbReference type="Pfam" id="PF08281"/>
    </source>
</evidence>
<dbReference type="OrthoDB" id="9797134at2"/>
<proteinExistence type="inferred from homology"/>
<dbReference type="PANTHER" id="PTHR43133:SF63">
    <property type="entry name" value="RNA POLYMERASE SIGMA FACTOR FECI-RELATED"/>
    <property type="match status" value="1"/>
</dbReference>
<dbReference type="Pfam" id="PF04542">
    <property type="entry name" value="Sigma70_r2"/>
    <property type="match status" value="1"/>
</dbReference>
<dbReference type="EMBL" id="LUUK01000157">
    <property type="protein sequence ID" value="OAI19481.1"/>
    <property type="molecule type" value="Genomic_DNA"/>
</dbReference>
<dbReference type="InterPro" id="IPR039425">
    <property type="entry name" value="RNA_pol_sigma-70-like"/>
</dbReference>
<dbReference type="Proteomes" id="UP000077628">
    <property type="component" value="Unassembled WGS sequence"/>
</dbReference>
<name>A0A177NNL0_9GAMM</name>
<evidence type="ECO:0008006" key="9">
    <source>
        <dbReference type="Google" id="ProtNLM"/>
    </source>
</evidence>
<evidence type="ECO:0000256" key="3">
    <source>
        <dbReference type="ARBA" id="ARBA00023082"/>
    </source>
</evidence>
<evidence type="ECO:0000256" key="1">
    <source>
        <dbReference type="ARBA" id="ARBA00010641"/>
    </source>
</evidence>
<organism evidence="7 8">
    <name type="scientific">Methylomonas koyamae</name>
    <dbReference type="NCBI Taxonomy" id="702114"/>
    <lineage>
        <taxon>Bacteria</taxon>
        <taxon>Pseudomonadati</taxon>
        <taxon>Pseudomonadota</taxon>
        <taxon>Gammaproteobacteria</taxon>
        <taxon>Methylococcales</taxon>
        <taxon>Methylococcaceae</taxon>
        <taxon>Methylomonas</taxon>
    </lineage>
</organism>
<comment type="similarity">
    <text evidence="1">Belongs to the sigma-70 factor family. ECF subfamily.</text>
</comment>
<dbReference type="Pfam" id="PF08281">
    <property type="entry name" value="Sigma70_r4_2"/>
    <property type="match status" value="1"/>
</dbReference>
<dbReference type="SUPFAM" id="SSF88659">
    <property type="entry name" value="Sigma3 and sigma4 domains of RNA polymerase sigma factors"/>
    <property type="match status" value="1"/>
</dbReference>
<keyword evidence="3" id="KW-0731">Sigma factor</keyword>
<keyword evidence="4" id="KW-0804">Transcription</keyword>
<reference evidence="8" key="1">
    <citation type="submission" date="2016-03" db="EMBL/GenBank/DDBJ databases">
        <authorList>
            <person name="Heylen K."/>
            <person name="De Vos P."/>
            <person name="Vekeman B."/>
        </authorList>
    </citation>
    <scope>NUCLEOTIDE SEQUENCE [LARGE SCALE GENOMIC DNA]</scope>
    <source>
        <strain evidence="8">R-45383</strain>
    </source>
</reference>
<comment type="caution">
    <text evidence="7">The sequence shown here is derived from an EMBL/GenBank/DDBJ whole genome shotgun (WGS) entry which is preliminary data.</text>
</comment>
<dbReference type="SUPFAM" id="SSF88946">
    <property type="entry name" value="Sigma2 domain of RNA polymerase sigma factors"/>
    <property type="match status" value="1"/>
</dbReference>
<dbReference type="GO" id="GO:0006352">
    <property type="term" value="P:DNA-templated transcription initiation"/>
    <property type="evidence" value="ECO:0007669"/>
    <property type="project" value="InterPro"/>
</dbReference>
<dbReference type="InterPro" id="IPR014284">
    <property type="entry name" value="RNA_pol_sigma-70_dom"/>
</dbReference>
<dbReference type="Gene3D" id="1.10.1740.10">
    <property type="match status" value="1"/>
</dbReference>
<evidence type="ECO:0000259" key="5">
    <source>
        <dbReference type="Pfam" id="PF04542"/>
    </source>
</evidence>
<evidence type="ECO:0000313" key="8">
    <source>
        <dbReference type="Proteomes" id="UP000077628"/>
    </source>
</evidence>
<accession>A0A177NNL0</accession>
<dbReference type="InterPro" id="IPR013324">
    <property type="entry name" value="RNA_pol_sigma_r3/r4-like"/>
</dbReference>
<dbReference type="GO" id="GO:0016987">
    <property type="term" value="F:sigma factor activity"/>
    <property type="evidence" value="ECO:0007669"/>
    <property type="project" value="UniProtKB-KW"/>
</dbReference>
<feature type="domain" description="RNA polymerase sigma-70 region 2" evidence="5">
    <location>
        <begin position="10"/>
        <end position="72"/>
    </location>
</feature>
<dbReference type="GO" id="GO:0003677">
    <property type="term" value="F:DNA binding"/>
    <property type="evidence" value="ECO:0007669"/>
    <property type="project" value="InterPro"/>
</dbReference>
<dbReference type="InterPro" id="IPR007627">
    <property type="entry name" value="RNA_pol_sigma70_r2"/>
</dbReference>
<protein>
    <recommendedName>
        <fullName evidence="9">RNA polymerase subunit sigma-24</fullName>
    </recommendedName>
</protein>
<dbReference type="AlphaFoldDB" id="A0A177NNL0"/>
<dbReference type="InterPro" id="IPR013249">
    <property type="entry name" value="RNA_pol_sigma70_r4_t2"/>
</dbReference>
<dbReference type="PANTHER" id="PTHR43133">
    <property type="entry name" value="RNA POLYMERASE ECF-TYPE SIGMA FACTO"/>
    <property type="match status" value="1"/>
</dbReference>
<dbReference type="Gene3D" id="1.10.10.10">
    <property type="entry name" value="Winged helix-like DNA-binding domain superfamily/Winged helix DNA-binding domain"/>
    <property type="match status" value="1"/>
</dbReference>
<dbReference type="InterPro" id="IPR036388">
    <property type="entry name" value="WH-like_DNA-bd_sf"/>
</dbReference>
<evidence type="ECO:0000256" key="4">
    <source>
        <dbReference type="ARBA" id="ARBA00023163"/>
    </source>
</evidence>
<evidence type="ECO:0000313" key="7">
    <source>
        <dbReference type="EMBL" id="OAI19481.1"/>
    </source>
</evidence>
<evidence type="ECO:0000256" key="2">
    <source>
        <dbReference type="ARBA" id="ARBA00023015"/>
    </source>
</evidence>
<sequence>MTINHLLDKLFRRHREELLAFAERKGNYDNAEDLVQDAFLRLLQHADLPAVNNPRAYLFKITSNLSADQFRRPSLELIDHENAEYDNYACPLPLPETVAESQQSYQFSLQALQDLPEIVRTCFLLHRIDGIPQADIAKAFNLPRRTVERYCAKALAHCCARLDQPRE</sequence>
<keyword evidence="8" id="KW-1185">Reference proteome</keyword>
<dbReference type="NCBIfam" id="TIGR02937">
    <property type="entry name" value="sigma70-ECF"/>
    <property type="match status" value="1"/>
</dbReference>
<keyword evidence="2" id="KW-0805">Transcription regulation</keyword>